<keyword evidence="7 11" id="KW-0100">Branched-chain amino acid biosynthesis</keyword>
<dbReference type="GO" id="GO:0052656">
    <property type="term" value="F:L-isoleucine-2-oxoglutarate transaminase activity"/>
    <property type="evidence" value="ECO:0007669"/>
    <property type="project" value="RHEA"/>
</dbReference>
<comment type="cofactor">
    <cofactor evidence="1 10">
        <name>pyridoxal 5'-phosphate</name>
        <dbReference type="ChEBI" id="CHEBI:597326"/>
    </cofactor>
</comment>
<keyword evidence="5 11" id="KW-0808">Transferase</keyword>
<gene>
    <name evidence="12" type="ORF">PHLGIDRAFT_35481</name>
</gene>
<dbReference type="Pfam" id="PF01063">
    <property type="entry name" value="Aminotran_4"/>
    <property type="match status" value="1"/>
</dbReference>
<evidence type="ECO:0000256" key="11">
    <source>
        <dbReference type="RuleBase" id="RU004517"/>
    </source>
</evidence>
<reference evidence="12 13" key="1">
    <citation type="journal article" date="2014" name="PLoS Genet.">
        <title>Analysis of the Phlebiopsis gigantea genome, transcriptome and secretome provides insight into its pioneer colonization strategies of wood.</title>
        <authorList>
            <person name="Hori C."/>
            <person name="Ishida T."/>
            <person name="Igarashi K."/>
            <person name="Samejima M."/>
            <person name="Suzuki H."/>
            <person name="Master E."/>
            <person name="Ferreira P."/>
            <person name="Ruiz-Duenas F.J."/>
            <person name="Held B."/>
            <person name="Canessa P."/>
            <person name="Larrondo L.F."/>
            <person name="Schmoll M."/>
            <person name="Druzhinina I.S."/>
            <person name="Kubicek C.P."/>
            <person name="Gaskell J.A."/>
            <person name="Kersten P."/>
            <person name="St John F."/>
            <person name="Glasner J."/>
            <person name="Sabat G."/>
            <person name="Splinter BonDurant S."/>
            <person name="Syed K."/>
            <person name="Yadav J."/>
            <person name="Mgbeahuruike A.C."/>
            <person name="Kovalchuk A."/>
            <person name="Asiegbu F.O."/>
            <person name="Lackner G."/>
            <person name="Hoffmeister D."/>
            <person name="Rencoret J."/>
            <person name="Gutierrez A."/>
            <person name="Sun H."/>
            <person name="Lindquist E."/>
            <person name="Barry K."/>
            <person name="Riley R."/>
            <person name="Grigoriev I.V."/>
            <person name="Henrissat B."/>
            <person name="Kues U."/>
            <person name="Berka R.M."/>
            <person name="Martinez A.T."/>
            <person name="Covert S.F."/>
            <person name="Blanchette R.A."/>
            <person name="Cullen D."/>
        </authorList>
    </citation>
    <scope>NUCLEOTIDE SEQUENCE [LARGE SCALE GENOMIC DNA]</scope>
    <source>
        <strain evidence="12 13">11061_1 CR5-6</strain>
    </source>
</reference>
<keyword evidence="6 10" id="KW-0663">Pyridoxal phosphate</keyword>
<dbReference type="GO" id="GO:0009098">
    <property type="term" value="P:L-leucine biosynthetic process"/>
    <property type="evidence" value="ECO:0007669"/>
    <property type="project" value="TreeGrafter"/>
</dbReference>
<dbReference type="GO" id="GO:0052655">
    <property type="term" value="F:L-valine-2-oxoglutarate transaminase activity"/>
    <property type="evidence" value="ECO:0007669"/>
    <property type="project" value="RHEA"/>
</dbReference>
<dbReference type="InterPro" id="IPR043132">
    <property type="entry name" value="BCAT-like_C"/>
</dbReference>
<proteinExistence type="inferred from homology"/>
<sequence length="392" mass="43024">MANGSAGNGYAVHAEPKPAPLDASKVTVTLAETLKEVPPPEDLVFGKHMSDHMMVSTYHPVTGWSDPEIKPYGPFMLDPVSSCFQYSTNLFEGMKAYIGVDGKPRLFRPELNMKRMERSLGRVALPSFDTNELLKLIQKLVHVESRWIPNLNGYSLYVRPTLIGTRASLGVAASDHALLYVVCSPTGPYFRTSRMLSLMAVSEHVRSWPGGTGGYKLSGNYAPTFMPQKEAAKKGYDQVLWLIGETITEAGAMNFFVVLQREDGDLDVYTPPTDGTILPGVTRDTVIALMKAHGSKTNLPEIPSTQKIHIYEESITVSQVAQWASEGRLLEAFTVGTAVVVASVGRIGVEGKEDIQLPQHESSMGPVALSLFEKITSIQEGREQYEDWSLVC</sequence>
<dbReference type="CDD" id="cd01557">
    <property type="entry name" value="BCAT_beta_family"/>
    <property type="match status" value="1"/>
</dbReference>
<dbReference type="InterPro" id="IPR043131">
    <property type="entry name" value="BCAT-like_N"/>
</dbReference>
<dbReference type="PANTHER" id="PTHR11825:SF44">
    <property type="entry name" value="BRANCHED-CHAIN-AMINO-ACID AMINOTRANSFERASE"/>
    <property type="match status" value="1"/>
</dbReference>
<dbReference type="InterPro" id="IPR036038">
    <property type="entry name" value="Aminotransferase-like"/>
</dbReference>
<dbReference type="NCBIfam" id="TIGR01123">
    <property type="entry name" value="ilvE_II"/>
    <property type="match status" value="1"/>
</dbReference>
<evidence type="ECO:0000256" key="5">
    <source>
        <dbReference type="ARBA" id="ARBA00022679"/>
    </source>
</evidence>
<evidence type="ECO:0000256" key="8">
    <source>
        <dbReference type="PIRSR" id="PIRSR006468-1"/>
    </source>
</evidence>
<dbReference type="GO" id="GO:0052654">
    <property type="term" value="F:L-leucine-2-oxoglutarate transaminase activity"/>
    <property type="evidence" value="ECO:0007669"/>
    <property type="project" value="RHEA"/>
</dbReference>
<dbReference type="AlphaFoldDB" id="A0A0C3PLJ1"/>
<dbReference type="PROSITE" id="PS00770">
    <property type="entry name" value="AA_TRANSFER_CLASS_4"/>
    <property type="match status" value="1"/>
</dbReference>
<evidence type="ECO:0000256" key="4">
    <source>
        <dbReference type="ARBA" id="ARBA00022605"/>
    </source>
</evidence>
<dbReference type="EMBL" id="KN840499">
    <property type="protein sequence ID" value="KIP07318.1"/>
    <property type="molecule type" value="Genomic_DNA"/>
</dbReference>
<evidence type="ECO:0000256" key="10">
    <source>
        <dbReference type="RuleBase" id="RU004516"/>
    </source>
</evidence>
<dbReference type="InterPro" id="IPR033939">
    <property type="entry name" value="BCAT_family"/>
</dbReference>
<dbReference type="OrthoDB" id="1732691at2759"/>
<dbReference type="SUPFAM" id="SSF56752">
    <property type="entry name" value="D-aminoacid aminotransferase-like PLP-dependent enzymes"/>
    <property type="match status" value="1"/>
</dbReference>
<name>A0A0C3PLJ1_PHLG1</name>
<comment type="similarity">
    <text evidence="2 9">Belongs to the class-IV pyridoxal-phosphate-dependent aminotransferase family.</text>
</comment>
<evidence type="ECO:0000256" key="2">
    <source>
        <dbReference type="ARBA" id="ARBA00009320"/>
    </source>
</evidence>
<accession>A0A0C3PLJ1</accession>
<keyword evidence="13" id="KW-1185">Reference proteome</keyword>
<dbReference type="PIRSF" id="PIRSF006468">
    <property type="entry name" value="BCAT1"/>
    <property type="match status" value="1"/>
</dbReference>
<dbReference type="InterPro" id="IPR001544">
    <property type="entry name" value="Aminotrans_IV"/>
</dbReference>
<dbReference type="FunFam" id="3.30.470.10:FF:000002">
    <property type="entry name" value="Branched-chain-amino-acid aminotransferase"/>
    <property type="match status" value="1"/>
</dbReference>
<keyword evidence="3 11" id="KW-0032">Aminotransferase</keyword>
<evidence type="ECO:0000256" key="6">
    <source>
        <dbReference type="ARBA" id="ARBA00022898"/>
    </source>
</evidence>
<comment type="catalytic activity">
    <reaction evidence="11">
        <text>L-leucine + 2-oxoglutarate = 4-methyl-2-oxopentanoate + L-glutamate</text>
        <dbReference type="Rhea" id="RHEA:18321"/>
        <dbReference type="ChEBI" id="CHEBI:16810"/>
        <dbReference type="ChEBI" id="CHEBI:17865"/>
        <dbReference type="ChEBI" id="CHEBI:29985"/>
        <dbReference type="ChEBI" id="CHEBI:57427"/>
        <dbReference type="EC" id="2.6.1.42"/>
    </reaction>
</comment>
<dbReference type="GO" id="GO:0009099">
    <property type="term" value="P:L-valine biosynthetic process"/>
    <property type="evidence" value="ECO:0007669"/>
    <property type="project" value="TreeGrafter"/>
</dbReference>
<evidence type="ECO:0000256" key="9">
    <source>
        <dbReference type="RuleBase" id="RU004106"/>
    </source>
</evidence>
<keyword evidence="4 11" id="KW-0028">Amino-acid biosynthesis</keyword>
<dbReference type="InterPro" id="IPR018300">
    <property type="entry name" value="Aminotrans_IV_CS"/>
</dbReference>
<comment type="catalytic activity">
    <reaction evidence="11">
        <text>L-isoleucine + 2-oxoglutarate = (S)-3-methyl-2-oxopentanoate + L-glutamate</text>
        <dbReference type="Rhea" id="RHEA:24801"/>
        <dbReference type="ChEBI" id="CHEBI:16810"/>
        <dbReference type="ChEBI" id="CHEBI:29985"/>
        <dbReference type="ChEBI" id="CHEBI:35146"/>
        <dbReference type="ChEBI" id="CHEBI:58045"/>
        <dbReference type="EC" id="2.6.1.42"/>
    </reaction>
</comment>
<dbReference type="HOGENOM" id="CLU_031922_0_2_1"/>
<evidence type="ECO:0000256" key="1">
    <source>
        <dbReference type="ARBA" id="ARBA00001933"/>
    </source>
</evidence>
<comment type="catalytic activity">
    <reaction evidence="11">
        <text>L-valine + 2-oxoglutarate = 3-methyl-2-oxobutanoate + L-glutamate</text>
        <dbReference type="Rhea" id="RHEA:24813"/>
        <dbReference type="ChEBI" id="CHEBI:11851"/>
        <dbReference type="ChEBI" id="CHEBI:16810"/>
        <dbReference type="ChEBI" id="CHEBI:29985"/>
        <dbReference type="ChEBI" id="CHEBI:57762"/>
        <dbReference type="EC" id="2.6.1.42"/>
    </reaction>
</comment>
<dbReference type="Gene3D" id="3.30.470.10">
    <property type="match status" value="1"/>
</dbReference>
<feature type="modified residue" description="N6-(pyridoxal phosphate)lysine" evidence="8">
    <location>
        <position position="216"/>
    </location>
</feature>
<dbReference type="Gene3D" id="3.20.10.10">
    <property type="entry name" value="D-amino Acid Aminotransferase, subunit A, domain 2"/>
    <property type="match status" value="1"/>
</dbReference>
<evidence type="ECO:0000256" key="7">
    <source>
        <dbReference type="ARBA" id="ARBA00023304"/>
    </source>
</evidence>
<protein>
    <recommendedName>
        <fullName evidence="11">Branched-chain-amino-acid aminotransferase</fullName>
        <ecNumber evidence="11">2.6.1.42</ecNumber>
    </recommendedName>
</protein>
<organism evidence="12 13">
    <name type="scientific">Phlebiopsis gigantea (strain 11061_1 CR5-6)</name>
    <name type="common">White-rot fungus</name>
    <name type="synonym">Peniophora gigantea</name>
    <dbReference type="NCBI Taxonomy" id="745531"/>
    <lineage>
        <taxon>Eukaryota</taxon>
        <taxon>Fungi</taxon>
        <taxon>Dikarya</taxon>
        <taxon>Basidiomycota</taxon>
        <taxon>Agaricomycotina</taxon>
        <taxon>Agaricomycetes</taxon>
        <taxon>Polyporales</taxon>
        <taxon>Phanerochaetaceae</taxon>
        <taxon>Phlebiopsis</taxon>
    </lineage>
</organism>
<evidence type="ECO:0000313" key="12">
    <source>
        <dbReference type="EMBL" id="KIP07318.1"/>
    </source>
</evidence>
<dbReference type="InterPro" id="IPR005786">
    <property type="entry name" value="B_amino_transII"/>
</dbReference>
<dbReference type="EC" id="2.6.1.42" evidence="11"/>
<evidence type="ECO:0000256" key="3">
    <source>
        <dbReference type="ARBA" id="ARBA00022576"/>
    </source>
</evidence>
<dbReference type="PANTHER" id="PTHR11825">
    <property type="entry name" value="SUBGROUP IIII AMINOTRANSFERASE"/>
    <property type="match status" value="1"/>
</dbReference>
<dbReference type="STRING" id="745531.A0A0C3PLJ1"/>
<dbReference type="Proteomes" id="UP000053257">
    <property type="component" value="Unassembled WGS sequence"/>
</dbReference>
<evidence type="ECO:0000313" key="13">
    <source>
        <dbReference type="Proteomes" id="UP000053257"/>
    </source>
</evidence>
<dbReference type="GO" id="GO:0005739">
    <property type="term" value="C:mitochondrion"/>
    <property type="evidence" value="ECO:0007669"/>
    <property type="project" value="TreeGrafter"/>
</dbReference>